<dbReference type="PANTHER" id="PTHR23513">
    <property type="entry name" value="INTEGRAL MEMBRANE EFFLUX PROTEIN-RELATED"/>
    <property type="match status" value="1"/>
</dbReference>
<dbReference type="SUPFAM" id="SSF103473">
    <property type="entry name" value="MFS general substrate transporter"/>
    <property type="match status" value="1"/>
</dbReference>
<dbReference type="CDD" id="cd06173">
    <property type="entry name" value="MFS_MefA_like"/>
    <property type="match status" value="1"/>
</dbReference>
<dbReference type="EMBL" id="VIGB01000003">
    <property type="protein sequence ID" value="TQF01191.1"/>
    <property type="molecule type" value="Genomic_DNA"/>
</dbReference>
<keyword evidence="4 7" id="KW-0812">Transmembrane</keyword>
<dbReference type="Proteomes" id="UP000319103">
    <property type="component" value="Unassembled WGS sequence"/>
</dbReference>
<feature type="transmembrane region" description="Helical" evidence="7">
    <location>
        <begin position="393"/>
        <end position="410"/>
    </location>
</feature>
<comment type="subcellular location">
    <subcellularLocation>
        <location evidence="1">Cell membrane</location>
        <topology evidence="1">Multi-pass membrane protein</topology>
    </subcellularLocation>
</comment>
<evidence type="ECO:0000256" key="7">
    <source>
        <dbReference type="SAM" id="Phobius"/>
    </source>
</evidence>
<evidence type="ECO:0000256" key="3">
    <source>
        <dbReference type="ARBA" id="ARBA00022475"/>
    </source>
</evidence>
<dbReference type="PROSITE" id="PS50850">
    <property type="entry name" value="MFS"/>
    <property type="match status" value="1"/>
</dbReference>
<accession>A0A540VWQ2</accession>
<dbReference type="OrthoDB" id="9815525at2"/>
<evidence type="ECO:0000313" key="10">
    <source>
        <dbReference type="Proteomes" id="UP000319103"/>
    </source>
</evidence>
<name>A0A540VWQ2_9ACTN</name>
<feature type="domain" description="Major facilitator superfamily (MFS) profile" evidence="8">
    <location>
        <begin position="235"/>
        <end position="423"/>
    </location>
</feature>
<dbReference type="Gene3D" id="1.20.1250.20">
    <property type="entry name" value="MFS general substrate transporter like domains"/>
    <property type="match status" value="1"/>
</dbReference>
<sequence length="423" mass="43881">MTTAQQTLAQPPAPAPRSLLTERPFRLLYTAAAVSKLGTAVSSLAIPLVAVVALHADAAQVGLLATLSTVAFLLIGLPAGAWVDRSPKRPVMIAADLVRAAALGSVPAAWALGRLTFAHLCAAVLVSGVATVFFDVASLSNLPELVGRDRLTEANAHLVTTDALTQIGGRTVGGLLLAAVAAPAAVLVDAASYLWSAACLLRLGPGTTPAPRADRRAGIRQEIGAGLRFVWRDPVLRPIALAGGCTNLSIQLSQTVLPLLITRELGLPSWVLGLFFAVGGLGVLLGSRCARPLARRFGAGRVLWLMGLAVAPFGLLIALVDRGGWLWAAALGWLVTTFKVGIDNVVKVSFRQAVTPDHMLGRMNATMRFVLTGALCVGSALAGLLGTVLGVRAALWAAAVGLALVWVPIARSPLRRVRALPGT</sequence>
<feature type="transmembrane region" description="Helical" evidence="7">
    <location>
        <begin position="61"/>
        <end position="83"/>
    </location>
</feature>
<evidence type="ECO:0000256" key="6">
    <source>
        <dbReference type="ARBA" id="ARBA00023136"/>
    </source>
</evidence>
<feature type="transmembrane region" description="Helical" evidence="7">
    <location>
        <begin position="367"/>
        <end position="387"/>
    </location>
</feature>
<keyword evidence="6 7" id="KW-0472">Membrane</keyword>
<evidence type="ECO:0000256" key="2">
    <source>
        <dbReference type="ARBA" id="ARBA00022448"/>
    </source>
</evidence>
<dbReference type="GO" id="GO:0022857">
    <property type="term" value="F:transmembrane transporter activity"/>
    <property type="evidence" value="ECO:0007669"/>
    <property type="project" value="InterPro"/>
</dbReference>
<keyword evidence="2" id="KW-0813">Transport</keyword>
<dbReference type="InterPro" id="IPR020846">
    <property type="entry name" value="MFS_dom"/>
</dbReference>
<protein>
    <submittedName>
        <fullName evidence="9">MFS transporter</fullName>
    </submittedName>
</protein>
<dbReference type="Pfam" id="PF05977">
    <property type="entry name" value="MFS_3"/>
    <property type="match status" value="1"/>
</dbReference>
<evidence type="ECO:0000256" key="4">
    <source>
        <dbReference type="ARBA" id="ARBA00022692"/>
    </source>
</evidence>
<keyword evidence="5 7" id="KW-1133">Transmembrane helix</keyword>
<dbReference type="InterPro" id="IPR036259">
    <property type="entry name" value="MFS_trans_sf"/>
</dbReference>
<feature type="transmembrane region" description="Helical" evidence="7">
    <location>
        <begin position="175"/>
        <end position="195"/>
    </location>
</feature>
<keyword evidence="3" id="KW-1003">Cell membrane</keyword>
<evidence type="ECO:0000256" key="5">
    <source>
        <dbReference type="ARBA" id="ARBA00022989"/>
    </source>
</evidence>
<reference evidence="9 10" key="1">
    <citation type="submission" date="2019-06" db="EMBL/GenBank/DDBJ databases">
        <title>Description of Kitasatospora acidophila sp. nov. isolated from pine grove soil, and reclassification of Streptomyces novaecaesareae to Kitasatospora novaeceasareae comb. nov.</title>
        <authorList>
            <person name="Kim M.J."/>
        </authorList>
    </citation>
    <scope>NUCLEOTIDE SEQUENCE [LARGE SCALE GENOMIC DNA]</scope>
    <source>
        <strain evidence="9 10">MMS16-CNU292</strain>
    </source>
</reference>
<comment type="caution">
    <text evidence="9">The sequence shown here is derived from an EMBL/GenBank/DDBJ whole genome shotgun (WGS) entry which is preliminary data.</text>
</comment>
<keyword evidence="10" id="KW-1185">Reference proteome</keyword>
<evidence type="ECO:0000256" key="1">
    <source>
        <dbReference type="ARBA" id="ARBA00004651"/>
    </source>
</evidence>
<feature type="transmembrane region" description="Helical" evidence="7">
    <location>
        <begin position="302"/>
        <end position="320"/>
    </location>
</feature>
<dbReference type="InterPro" id="IPR010290">
    <property type="entry name" value="TM_effector"/>
</dbReference>
<dbReference type="RefSeq" id="WP_141631926.1">
    <property type="nucleotide sequence ID" value="NZ_VIGB01000003.1"/>
</dbReference>
<feature type="transmembrane region" description="Helical" evidence="7">
    <location>
        <begin position="27"/>
        <end position="55"/>
    </location>
</feature>
<dbReference type="GO" id="GO:0005886">
    <property type="term" value="C:plasma membrane"/>
    <property type="evidence" value="ECO:0007669"/>
    <property type="project" value="UniProtKB-SubCell"/>
</dbReference>
<feature type="transmembrane region" description="Helical" evidence="7">
    <location>
        <begin position="267"/>
        <end position="290"/>
    </location>
</feature>
<dbReference type="PANTHER" id="PTHR23513:SF6">
    <property type="entry name" value="MAJOR FACILITATOR SUPERFAMILY ASSOCIATED DOMAIN-CONTAINING PROTEIN"/>
    <property type="match status" value="1"/>
</dbReference>
<feature type="transmembrane region" description="Helical" evidence="7">
    <location>
        <begin position="326"/>
        <end position="346"/>
    </location>
</feature>
<proteinExistence type="predicted"/>
<evidence type="ECO:0000313" key="9">
    <source>
        <dbReference type="EMBL" id="TQF01191.1"/>
    </source>
</evidence>
<gene>
    <name evidence="9" type="ORF">E6W39_01745</name>
</gene>
<dbReference type="AlphaFoldDB" id="A0A540VWQ2"/>
<organism evidence="9 10">
    <name type="scientific">Kitasatospora acidiphila</name>
    <dbReference type="NCBI Taxonomy" id="2567942"/>
    <lineage>
        <taxon>Bacteria</taxon>
        <taxon>Bacillati</taxon>
        <taxon>Actinomycetota</taxon>
        <taxon>Actinomycetes</taxon>
        <taxon>Kitasatosporales</taxon>
        <taxon>Streptomycetaceae</taxon>
        <taxon>Kitasatospora</taxon>
    </lineage>
</organism>
<evidence type="ECO:0000259" key="8">
    <source>
        <dbReference type="PROSITE" id="PS50850"/>
    </source>
</evidence>